<dbReference type="Gene3D" id="3.40.50.2300">
    <property type="match status" value="1"/>
</dbReference>
<dbReference type="Pfam" id="PF00072">
    <property type="entry name" value="Response_reg"/>
    <property type="match status" value="1"/>
</dbReference>
<sequence length="93" mass="10283">MNSVSTCIEDETKFIIPAKIDLNVDIRSALIIDDEEIVCSLIGESLEQSELNVLAICSRSPEIGYELCKKYSFDLLVCDISMPKIKGNTIGNL</sequence>
<dbReference type="AlphaFoldDB" id="A0A1F7FAV3"/>
<dbReference type="InterPro" id="IPR001789">
    <property type="entry name" value="Sig_transdc_resp-reg_receiver"/>
</dbReference>
<dbReference type="PROSITE" id="PS50110">
    <property type="entry name" value="RESPONSE_REGULATORY"/>
    <property type="match status" value="1"/>
</dbReference>
<evidence type="ECO:0000259" key="2">
    <source>
        <dbReference type="PROSITE" id="PS50110"/>
    </source>
</evidence>
<dbReference type="SUPFAM" id="SSF52172">
    <property type="entry name" value="CheY-like"/>
    <property type="match status" value="1"/>
</dbReference>
<dbReference type="GO" id="GO:0000160">
    <property type="term" value="P:phosphorelay signal transduction system"/>
    <property type="evidence" value="ECO:0007669"/>
    <property type="project" value="InterPro"/>
</dbReference>
<keyword evidence="1" id="KW-0597">Phosphoprotein</keyword>
<dbReference type="InterPro" id="IPR011006">
    <property type="entry name" value="CheY-like_superfamily"/>
</dbReference>
<gene>
    <name evidence="3" type="ORF">A2519_02685</name>
</gene>
<feature type="domain" description="Response regulatory" evidence="2">
    <location>
        <begin position="28"/>
        <end position="93"/>
    </location>
</feature>
<comment type="caution">
    <text evidence="3">The sequence shown here is derived from an EMBL/GenBank/DDBJ whole genome shotgun (WGS) entry which is preliminary data.</text>
</comment>
<dbReference type="CDD" id="cd00156">
    <property type="entry name" value="REC"/>
    <property type="match status" value="1"/>
</dbReference>
<evidence type="ECO:0000313" key="3">
    <source>
        <dbReference type="EMBL" id="OGK03652.1"/>
    </source>
</evidence>
<proteinExistence type="predicted"/>
<accession>A0A1F7FAV3</accession>
<reference evidence="3 4" key="1">
    <citation type="journal article" date="2016" name="Nat. Commun.">
        <title>Thousands of microbial genomes shed light on interconnected biogeochemical processes in an aquifer system.</title>
        <authorList>
            <person name="Anantharaman K."/>
            <person name="Brown C.T."/>
            <person name="Hug L.A."/>
            <person name="Sharon I."/>
            <person name="Castelle C.J."/>
            <person name="Probst A.J."/>
            <person name="Thomas B.C."/>
            <person name="Singh A."/>
            <person name="Wilkins M.J."/>
            <person name="Karaoz U."/>
            <person name="Brodie E.L."/>
            <person name="Williams K.H."/>
            <person name="Hubbard S.S."/>
            <person name="Banfield J.F."/>
        </authorList>
    </citation>
    <scope>NUCLEOTIDE SEQUENCE [LARGE SCALE GENOMIC DNA]</scope>
</reference>
<protein>
    <recommendedName>
        <fullName evidence="2">Response regulatory domain-containing protein</fullName>
    </recommendedName>
</protein>
<organism evidence="3 4">
    <name type="scientific">Candidatus Raymondbacteria bacterium RIFOXYD12_FULL_49_13</name>
    <dbReference type="NCBI Taxonomy" id="1817890"/>
    <lineage>
        <taxon>Bacteria</taxon>
        <taxon>Raymondiibacteriota</taxon>
    </lineage>
</organism>
<evidence type="ECO:0000313" key="4">
    <source>
        <dbReference type="Proteomes" id="UP000179243"/>
    </source>
</evidence>
<name>A0A1F7FAV3_UNCRA</name>
<dbReference type="Proteomes" id="UP000179243">
    <property type="component" value="Unassembled WGS sequence"/>
</dbReference>
<evidence type="ECO:0000256" key="1">
    <source>
        <dbReference type="PROSITE-ProRule" id="PRU00169"/>
    </source>
</evidence>
<feature type="modified residue" description="4-aspartylphosphate" evidence="1">
    <location>
        <position position="79"/>
    </location>
</feature>
<dbReference type="EMBL" id="MFYX01000084">
    <property type="protein sequence ID" value="OGK03652.1"/>
    <property type="molecule type" value="Genomic_DNA"/>
</dbReference>